<keyword evidence="1" id="KW-1133">Transmembrane helix</keyword>
<dbReference type="Proteomes" id="UP001610432">
    <property type="component" value="Unassembled WGS sequence"/>
</dbReference>
<reference evidence="2 3" key="1">
    <citation type="submission" date="2024-07" db="EMBL/GenBank/DDBJ databases">
        <title>Section-level genome sequencing and comparative genomics of Aspergillus sections Usti and Cavernicolus.</title>
        <authorList>
            <consortium name="Lawrence Berkeley National Laboratory"/>
            <person name="Nybo J.L."/>
            <person name="Vesth T.C."/>
            <person name="Theobald S."/>
            <person name="Frisvad J.C."/>
            <person name="Larsen T.O."/>
            <person name="Kjaerboelling I."/>
            <person name="Rothschild-Mancinelli K."/>
            <person name="Lyhne E.K."/>
            <person name="Kogle M.E."/>
            <person name="Barry K."/>
            <person name="Clum A."/>
            <person name="Na H."/>
            <person name="Ledsgaard L."/>
            <person name="Lin J."/>
            <person name="Lipzen A."/>
            <person name="Kuo A."/>
            <person name="Riley R."/>
            <person name="Mondo S."/>
            <person name="Labutti K."/>
            <person name="Haridas S."/>
            <person name="Pangalinan J."/>
            <person name="Salamov A.A."/>
            <person name="Simmons B.A."/>
            <person name="Magnuson J.K."/>
            <person name="Chen J."/>
            <person name="Drula E."/>
            <person name="Henrissat B."/>
            <person name="Wiebenga A."/>
            <person name="Lubbers R.J."/>
            <person name="Gomes A.C."/>
            <person name="Macurrencykelacurrency M.R."/>
            <person name="Stajich J."/>
            <person name="Grigoriev I.V."/>
            <person name="Mortensen U.H."/>
            <person name="De Vries R.P."/>
            <person name="Baker S.E."/>
            <person name="Andersen M.R."/>
        </authorList>
    </citation>
    <scope>NUCLEOTIDE SEQUENCE [LARGE SCALE GENOMIC DNA]</scope>
    <source>
        <strain evidence="2 3">CBS 449.75</strain>
    </source>
</reference>
<feature type="transmembrane region" description="Helical" evidence="1">
    <location>
        <begin position="62"/>
        <end position="82"/>
    </location>
</feature>
<keyword evidence="3" id="KW-1185">Reference proteome</keyword>
<name>A0ABR4LDC3_9EURO</name>
<organism evidence="2 3">
    <name type="scientific">Aspergillus lucknowensis</name>
    <dbReference type="NCBI Taxonomy" id="176173"/>
    <lineage>
        <taxon>Eukaryota</taxon>
        <taxon>Fungi</taxon>
        <taxon>Dikarya</taxon>
        <taxon>Ascomycota</taxon>
        <taxon>Pezizomycotina</taxon>
        <taxon>Eurotiomycetes</taxon>
        <taxon>Eurotiomycetidae</taxon>
        <taxon>Eurotiales</taxon>
        <taxon>Aspergillaceae</taxon>
        <taxon>Aspergillus</taxon>
        <taxon>Aspergillus subgen. Nidulantes</taxon>
    </lineage>
</organism>
<accession>A0ABR4LDC3</accession>
<dbReference type="GeneID" id="98148959"/>
<feature type="transmembrane region" description="Helical" evidence="1">
    <location>
        <begin position="94"/>
        <end position="115"/>
    </location>
</feature>
<sequence>MSVLNLVATCLTAEYPLLYMVRTAIMEEAEADGGKFSGAIADLDLDTINIASHPIYRMSLNAILGFLLSLVPLTIAGVVSRFQAGSSSTLQRVVMMAWLVFGTLGGVWFSSFLYGFQDAYDELNTFPSIVDIRPILEFFIKGGVLALGGFVLVGKMINEYGACIYLD</sequence>
<protein>
    <submittedName>
        <fullName evidence="2">Uncharacterized protein</fullName>
    </submittedName>
</protein>
<comment type="caution">
    <text evidence="2">The sequence shown here is derived from an EMBL/GenBank/DDBJ whole genome shotgun (WGS) entry which is preliminary data.</text>
</comment>
<evidence type="ECO:0000313" key="2">
    <source>
        <dbReference type="EMBL" id="KAL2862534.1"/>
    </source>
</evidence>
<keyword evidence="1" id="KW-0812">Transmembrane</keyword>
<gene>
    <name evidence="2" type="ORF">BJX67DRAFT_385557</name>
</gene>
<dbReference type="EMBL" id="JBFXLQ010000066">
    <property type="protein sequence ID" value="KAL2862534.1"/>
    <property type="molecule type" value="Genomic_DNA"/>
</dbReference>
<dbReference type="RefSeq" id="XP_070881513.1">
    <property type="nucleotide sequence ID" value="XM_071033887.1"/>
</dbReference>
<keyword evidence="1" id="KW-0472">Membrane</keyword>
<feature type="transmembrane region" description="Helical" evidence="1">
    <location>
        <begin position="135"/>
        <end position="153"/>
    </location>
</feature>
<evidence type="ECO:0000256" key="1">
    <source>
        <dbReference type="SAM" id="Phobius"/>
    </source>
</evidence>
<proteinExistence type="predicted"/>
<evidence type="ECO:0000313" key="3">
    <source>
        <dbReference type="Proteomes" id="UP001610432"/>
    </source>
</evidence>